<feature type="region of interest" description="Disordered" evidence="1">
    <location>
        <begin position="458"/>
        <end position="508"/>
    </location>
</feature>
<feature type="region of interest" description="Disordered" evidence="1">
    <location>
        <begin position="174"/>
        <end position="209"/>
    </location>
</feature>
<dbReference type="EMBL" id="CM000131">
    <property type="protein sequence ID" value="EAZ00162.1"/>
    <property type="molecule type" value="Genomic_DNA"/>
</dbReference>
<keyword evidence="3" id="KW-1185">Reference proteome</keyword>
<dbReference type="AlphaFoldDB" id="A2YAQ1"/>
<organism evidence="2 3">
    <name type="scientific">Oryza sativa subsp. indica</name>
    <name type="common">Rice</name>
    <dbReference type="NCBI Taxonomy" id="39946"/>
    <lineage>
        <taxon>Eukaryota</taxon>
        <taxon>Viridiplantae</taxon>
        <taxon>Streptophyta</taxon>
        <taxon>Embryophyta</taxon>
        <taxon>Tracheophyta</taxon>
        <taxon>Spermatophyta</taxon>
        <taxon>Magnoliopsida</taxon>
        <taxon>Liliopsida</taxon>
        <taxon>Poales</taxon>
        <taxon>Poaceae</taxon>
        <taxon>BOP clade</taxon>
        <taxon>Oryzoideae</taxon>
        <taxon>Oryzeae</taxon>
        <taxon>Oryzinae</taxon>
        <taxon>Oryza</taxon>
        <taxon>Oryza sativa</taxon>
    </lineage>
</organism>
<accession>A2YAQ1</accession>
<feature type="compositionally biased region" description="Polar residues" evidence="1">
    <location>
        <begin position="242"/>
        <end position="259"/>
    </location>
</feature>
<sequence>MDALVCTNAFATAIAAGRFPLPRGRSPPYAAAAVPALRSRRCLPTRGLLRLRCARGVDWTDPSFVAVAEKPDAGAEAWKALASAGGGGIEEEEDGPFEAINGDGGYSVEESVSENLMLAEKHRIEKEQNNQLRDQISRLLEVEQEQKIKMHERDLTIQSLQAKLKSIESQLNEALNSSDARSTIGSESASVISTPKMMESTADSSSVTKRLEEELAKRDALIEKLHEENEKLFDRLTEKSGLGSSPQAPSPSNKQTNAQGRDIGRSDSTKSQSSDVFPLPVSQDKAGNSGAIVKSSNELTKTTPAGEYLTSALMDFDPNQFEGVAAIADGANKLLMLPYFHCHRDYYETPPISDWCMIMQQMRTDTVLLTKEEGGSPIRNPPTAAEDARLASLISLDNIIKQVKEVMRQSSARPLRKSKKKALLESLDDLLAQMPSLLDVDHPCAQKQIMEARKVVELQPAPPPPPFPEGYVPSEQEKASDDLLASEALPPQVDPIIDQGPAKRPRFQ</sequence>
<name>A2YAQ1_ORYSI</name>
<dbReference type="STRING" id="39946.A2YAQ1"/>
<proteinExistence type="predicted"/>
<dbReference type="Gramene" id="BGIOSGA021663-TA">
    <property type="protein sequence ID" value="BGIOSGA021663-PA"/>
    <property type="gene ID" value="BGIOSGA021663"/>
</dbReference>
<reference evidence="2 3" key="1">
    <citation type="journal article" date="2005" name="PLoS Biol.">
        <title>The genomes of Oryza sativa: a history of duplications.</title>
        <authorList>
            <person name="Yu J."/>
            <person name="Wang J."/>
            <person name="Lin W."/>
            <person name="Li S."/>
            <person name="Li H."/>
            <person name="Zhou J."/>
            <person name="Ni P."/>
            <person name="Dong W."/>
            <person name="Hu S."/>
            <person name="Zeng C."/>
            <person name="Zhang J."/>
            <person name="Zhang Y."/>
            <person name="Li R."/>
            <person name="Xu Z."/>
            <person name="Li S."/>
            <person name="Li X."/>
            <person name="Zheng H."/>
            <person name="Cong L."/>
            <person name="Lin L."/>
            <person name="Yin J."/>
            <person name="Geng J."/>
            <person name="Li G."/>
            <person name="Shi J."/>
            <person name="Liu J."/>
            <person name="Lv H."/>
            <person name="Li J."/>
            <person name="Wang J."/>
            <person name="Deng Y."/>
            <person name="Ran L."/>
            <person name="Shi X."/>
            <person name="Wang X."/>
            <person name="Wu Q."/>
            <person name="Li C."/>
            <person name="Ren X."/>
            <person name="Wang J."/>
            <person name="Wang X."/>
            <person name="Li D."/>
            <person name="Liu D."/>
            <person name="Zhang X."/>
            <person name="Ji Z."/>
            <person name="Zhao W."/>
            <person name="Sun Y."/>
            <person name="Zhang Z."/>
            <person name="Bao J."/>
            <person name="Han Y."/>
            <person name="Dong L."/>
            <person name="Ji J."/>
            <person name="Chen P."/>
            <person name="Wu S."/>
            <person name="Liu J."/>
            <person name="Xiao Y."/>
            <person name="Bu D."/>
            <person name="Tan J."/>
            <person name="Yang L."/>
            <person name="Ye C."/>
            <person name="Zhang J."/>
            <person name="Xu J."/>
            <person name="Zhou Y."/>
            <person name="Yu Y."/>
            <person name="Zhang B."/>
            <person name="Zhuang S."/>
            <person name="Wei H."/>
            <person name="Liu B."/>
            <person name="Lei M."/>
            <person name="Yu H."/>
            <person name="Li Y."/>
            <person name="Xu H."/>
            <person name="Wei S."/>
            <person name="He X."/>
            <person name="Fang L."/>
            <person name="Zhang Z."/>
            <person name="Zhang Y."/>
            <person name="Huang X."/>
            <person name="Su Z."/>
            <person name="Tong W."/>
            <person name="Li J."/>
            <person name="Tong Z."/>
            <person name="Li S."/>
            <person name="Ye J."/>
            <person name="Wang L."/>
            <person name="Fang L."/>
            <person name="Lei T."/>
            <person name="Chen C."/>
            <person name="Chen H."/>
            <person name="Xu Z."/>
            <person name="Li H."/>
            <person name="Huang H."/>
            <person name="Zhang F."/>
            <person name="Xu H."/>
            <person name="Li N."/>
            <person name="Zhao C."/>
            <person name="Li S."/>
            <person name="Dong L."/>
            <person name="Huang Y."/>
            <person name="Li L."/>
            <person name="Xi Y."/>
            <person name="Qi Q."/>
            <person name="Li W."/>
            <person name="Zhang B."/>
            <person name="Hu W."/>
            <person name="Zhang Y."/>
            <person name="Tian X."/>
            <person name="Jiao Y."/>
            <person name="Liang X."/>
            <person name="Jin J."/>
            <person name="Gao L."/>
            <person name="Zheng W."/>
            <person name="Hao B."/>
            <person name="Liu S."/>
            <person name="Wang W."/>
            <person name="Yuan L."/>
            <person name="Cao M."/>
            <person name="McDermott J."/>
            <person name="Samudrala R."/>
            <person name="Wang J."/>
            <person name="Wong G.K."/>
            <person name="Yang H."/>
        </authorList>
    </citation>
    <scope>NUCLEOTIDE SEQUENCE [LARGE SCALE GENOMIC DNA]</scope>
    <source>
        <strain evidence="3">cv. 93-11</strain>
    </source>
</reference>
<evidence type="ECO:0000256" key="1">
    <source>
        <dbReference type="SAM" id="MobiDB-lite"/>
    </source>
</evidence>
<evidence type="ECO:0000313" key="2">
    <source>
        <dbReference type="EMBL" id="EAZ00162.1"/>
    </source>
</evidence>
<feature type="compositionally biased region" description="Polar residues" evidence="1">
    <location>
        <begin position="174"/>
        <end position="193"/>
    </location>
</feature>
<evidence type="ECO:0000313" key="3">
    <source>
        <dbReference type="Proteomes" id="UP000007015"/>
    </source>
</evidence>
<gene>
    <name evidence="2" type="ORF">OsI_22167</name>
</gene>
<dbReference type="Proteomes" id="UP000007015">
    <property type="component" value="Chromosome 6"/>
</dbReference>
<feature type="region of interest" description="Disordered" evidence="1">
    <location>
        <begin position="239"/>
        <end position="292"/>
    </location>
</feature>
<protein>
    <submittedName>
        <fullName evidence="2">Uncharacterized protein</fullName>
    </submittedName>
</protein>
<dbReference type="HOGENOM" id="CLU_536812_0_0_1"/>